<dbReference type="RefSeq" id="WP_129087875.1">
    <property type="nucleotide sequence ID" value="NZ_CP053836.1"/>
</dbReference>
<accession>A0A4Q1AVJ1</accession>
<keyword evidence="1" id="KW-0472">Membrane</keyword>
<feature type="transmembrane region" description="Helical" evidence="1">
    <location>
        <begin position="112"/>
        <end position="131"/>
    </location>
</feature>
<organism evidence="2 3">
    <name type="scientific">Halarcobacter ebronensis</name>
    <dbReference type="NCBI Taxonomy" id="1462615"/>
    <lineage>
        <taxon>Bacteria</taxon>
        <taxon>Pseudomonadati</taxon>
        <taxon>Campylobacterota</taxon>
        <taxon>Epsilonproteobacteria</taxon>
        <taxon>Campylobacterales</taxon>
        <taxon>Arcobacteraceae</taxon>
        <taxon>Halarcobacter</taxon>
    </lineage>
</organism>
<evidence type="ECO:0000313" key="3">
    <source>
        <dbReference type="Proteomes" id="UP000289758"/>
    </source>
</evidence>
<dbReference type="EMBL" id="PDKK01000011">
    <property type="protein sequence ID" value="RXK04121.1"/>
    <property type="molecule type" value="Genomic_DNA"/>
</dbReference>
<sequence length="147" mass="17002">MLFELIKLGVDAFSSWNSNRSEIKKIKLENKKELVQLDHELKVAKAQSQIRMAEQDQAQTYNLDMQTTIDMAKTYKDEFILIIFYIPMIMAFIGYQDEVLKAFKSLDLMPDWYILIIVLLAVSISGMRGLFKQALELIGSKFNLKGK</sequence>
<feature type="transmembrane region" description="Helical" evidence="1">
    <location>
        <begin position="79"/>
        <end position="96"/>
    </location>
</feature>
<evidence type="ECO:0000256" key="1">
    <source>
        <dbReference type="SAM" id="Phobius"/>
    </source>
</evidence>
<comment type="caution">
    <text evidence="2">The sequence shown here is derived from an EMBL/GenBank/DDBJ whole genome shotgun (WGS) entry which is preliminary data.</text>
</comment>
<keyword evidence="1" id="KW-1133">Transmembrane helix</keyword>
<gene>
    <name evidence="2" type="ORF">CRV07_11890</name>
</gene>
<evidence type="ECO:0000313" key="2">
    <source>
        <dbReference type="EMBL" id="RXK04121.1"/>
    </source>
</evidence>
<keyword evidence="1" id="KW-0812">Transmembrane</keyword>
<reference evidence="2 3" key="1">
    <citation type="submission" date="2017-10" db="EMBL/GenBank/DDBJ databases">
        <title>Genomics of the genus Arcobacter.</title>
        <authorList>
            <person name="Perez-Cataluna A."/>
            <person name="Figueras M.J."/>
        </authorList>
    </citation>
    <scope>NUCLEOTIDE SEQUENCE [LARGE SCALE GENOMIC DNA]</scope>
    <source>
        <strain evidence="2 3">CECT 8441</strain>
    </source>
</reference>
<protein>
    <recommendedName>
        <fullName evidence="4">Holin of 3TMs, for gene-transfer release</fullName>
    </recommendedName>
</protein>
<evidence type="ECO:0008006" key="4">
    <source>
        <dbReference type="Google" id="ProtNLM"/>
    </source>
</evidence>
<proteinExistence type="predicted"/>
<dbReference type="AlphaFoldDB" id="A0A4Q1AVJ1"/>
<keyword evidence="3" id="KW-1185">Reference proteome</keyword>
<dbReference type="Proteomes" id="UP000289758">
    <property type="component" value="Unassembled WGS sequence"/>
</dbReference>
<name>A0A4Q1AVJ1_9BACT</name>